<evidence type="ECO:0000313" key="2">
    <source>
        <dbReference type="EMBL" id="GAA4094121.1"/>
    </source>
</evidence>
<evidence type="ECO:0000313" key="3">
    <source>
        <dbReference type="Proteomes" id="UP001500683"/>
    </source>
</evidence>
<accession>A0ABP7WQ91</accession>
<feature type="compositionally biased region" description="Pro residues" evidence="1">
    <location>
        <begin position="93"/>
        <end position="103"/>
    </location>
</feature>
<feature type="compositionally biased region" description="Gly residues" evidence="1">
    <location>
        <begin position="119"/>
        <end position="133"/>
    </location>
</feature>
<organism evidence="2 3">
    <name type="scientific">Actinomadura miaoliensis</name>
    <dbReference type="NCBI Taxonomy" id="430685"/>
    <lineage>
        <taxon>Bacteria</taxon>
        <taxon>Bacillati</taxon>
        <taxon>Actinomycetota</taxon>
        <taxon>Actinomycetes</taxon>
        <taxon>Streptosporangiales</taxon>
        <taxon>Thermomonosporaceae</taxon>
        <taxon>Actinomadura</taxon>
    </lineage>
</organism>
<evidence type="ECO:0008006" key="4">
    <source>
        <dbReference type="Google" id="ProtNLM"/>
    </source>
</evidence>
<feature type="region of interest" description="Disordered" evidence="1">
    <location>
        <begin position="82"/>
        <end position="160"/>
    </location>
</feature>
<comment type="caution">
    <text evidence="2">The sequence shown here is derived from an EMBL/GenBank/DDBJ whole genome shotgun (WGS) entry which is preliminary data.</text>
</comment>
<keyword evidence="3" id="KW-1185">Reference proteome</keyword>
<proteinExistence type="predicted"/>
<protein>
    <recommendedName>
        <fullName evidence="4">HEAT repeat domain-containing protein</fullName>
    </recommendedName>
</protein>
<reference evidence="3" key="1">
    <citation type="journal article" date="2019" name="Int. J. Syst. Evol. Microbiol.">
        <title>The Global Catalogue of Microorganisms (GCM) 10K type strain sequencing project: providing services to taxonomists for standard genome sequencing and annotation.</title>
        <authorList>
            <consortium name="The Broad Institute Genomics Platform"/>
            <consortium name="The Broad Institute Genome Sequencing Center for Infectious Disease"/>
            <person name="Wu L."/>
            <person name="Ma J."/>
        </authorList>
    </citation>
    <scope>NUCLEOTIDE SEQUENCE [LARGE SCALE GENOMIC DNA]</scope>
    <source>
        <strain evidence="3">JCM 16702</strain>
    </source>
</reference>
<sequence length="309" mass="32212">MTAQMRTGPAARNADFRGIDPPALNQLLKQMQEAATAIRGWLNGHRPPPGVSAAGYRQADQVAQWTADQLGMLTRRYNYAVTHPDRGGGVQTPPAPSPAPGPSGGPGTGATRGVPTPRGGAGKGGQPSKGGGAPSRPFKPAPAKPPRNTTPNGAGDIGNFPTREAAAKAARADALAVSAALKDHKPVPDQVWKHLKANADDPDYTEKLYERLGPAGVAALLQAADGNKTRLGFVQESLGTASHHLTMDVTWLRTLLEEAESREVRSVAVQVLTGADMSQKARDALAKLGLHGPTAASPQSDQRQPALET</sequence>
<gene>
    <name evidence="2" type="ORF">GCM10022214_65620</name>
</gene>
<feature type="region of interest" description="Disordered" evidence="1">
    <location>
        <begin position="287"/>
        <end position="309"/>
    </location>
</feature>
<dbReference type="RefSeq" id="WP_344955371.1">
    <property type="nucleotide sequence ID" value="NZ_BAAAZG010000051.1"/>
</dbReference>
<dbReference type="Proteomes" id="UP001500683">
    <property type="component" value="Unassembled WGS sequence"/>
</dbReference>
<name>A0ABP7WQ91_9ACTN</name>
<evidence type="ECO:0000256" key="1">
    <source>
        <dbReference type="SAM" id="MobiDB-lite"/>
    </source>
</evidence>
<dbReference type="EMBL" id="BAAAZG010000051">
    <property type="protein sequence ID" value="GAA4094121.1"/>
    <property type="molecule type" value="Genomic_DNA"/>
</dbReference>